<dbReference type="PANTHER" id="PTHR36451">
    <property type="entry name" value="PAPS-DEPENDENT SULFOTRANSFERASE STF3"/>
    <property type="match status" value="1"/>
</dbReference>
<dbReference type="KEGG" id="kak:Kalk_08170"/>
<dbReference type="AlphaFoldDB" id="A0A2K9LJE3"/>
<gene>
    <name evidence="1" type="ORF">Kalk_08170</name>
</gene>
<dbReference type="EMBL" id="CP022684">
    <property type="protein sequence ID" value="AUM12392.1"/>
    <property type="molecule type" value="Genomic_DNA"/>
</dbReference>
<accession>A0A2K9LJE3</accession>
<dbReference type="SUPFAM" id="SSF52540">
    <property type="entry name" value="P-loop containing nucleoside triphosphate hydrolases"/>
    <property type="match status" value="1"/>
</dbReference>
<evidence type="ECO:0000313" key="1">
    <source>
        <dbReference type="EMBL" id="AUM12392.1"/>
    </source>
</evidence>
<dbReference type="InterPro" id="IPR027417">
    <property type="entry name" value="P-loop_NTPase"/>
</dbReference>
<dbReference type="Gene3D" id="3.40.50.300">
    <property type="entry name" value="P-loop containing nucleotide triphosphate hydrolases"/>
    <property type="match status" value="1"/>
</dbReference>
<dbReference type="PANTHER" id="PTHR36451:SF1">
    <property type="entry name" value="OMEGA-HYDROXY-BETA-DIHYDROMENAQUINONE-9 SULFOTRANSFERASE STF3"/>
    <property type="match status" value="1"/>
</dbReference>
<organism evidence="1 2">
    <name type="scientific">Ketobacter alkanivorans</name>
    <dbReference type="NCBI Taxonomy" id="1917421"/>
    <lineage>
        <taxon>Bacteria</taxon>
        <taxon>Pseudomonadati</taxon>
        <taxon>Pseudomonadota</taxon>
        <taxon>Gammaproteobacteria</taxon>
        <taxon>Pseudomonadales</taxon>
        <taxon>Ketobacteraceae</taxon>
        <taxon>Ketobacter</taxon>
    </lineage>
</organism>
<protein>
    <recommendedName>
        <fullName evidence="3">Sulfotransferase</fullName>
    </recommendedName>
</protein>
<sequence length="422" mass="48415">MTMGKKLLHTTNQYAKPYRPLPIALFNRAGRVAEKLGVLADIDVEQLITNARRKSGLNEFGDEWFREPLTVLVESINREANLTPTGKLIQKTRLEGALIARLRAEQLLQKHPEIHDIDLGKIIIIAGLQRTGTTTLHRLLAADPNMRALMSWEALNPIPLPKEPLGNPKRRIAKAKTAEKGLAYLAPEFFAIHPVEHDAPEEDVLLLDLCFMSQSPEATLHVPTYAAWLEQQDHTPAYTYLRTLLKILSWQRPAKNWVLKTPHHMEYLDVILQVFPEASIVQTHRDPQKTTGSFCSMVSHGRGVFSDEVDAREVARHWMRKVNRLMQRSINVREQCEQKRFIDVSYYDLVSDPISQVARIYEFAGIPFDQSAAEAAESTSKRNVQNRYGKHIYDLEDFGLTQDAIEHQYAFYRRRYGIPYEN</sequence>
<evidence type="ECO:0008006" key="3">
    <source>
        <dbReference type="Google" id="ProtNLM"/>
    </source>
</evidence>
<dbReference type="Pfam" id="PF13469">
    <property type="entry name" value="Sulfotransfer_3"/>
    <property type="match status" value="1"/>
</dbReference>
<keyword evidence="2" id="KW-1185">Reference proteome</keyword>
<dbReference type="InterPro" id="IPR052736">
    <property type="entry name" value="Stf3_sulfotransferase"/>
</dbReference>
<name>A0A2K9LJE3_9GAMM</name>
<proteinExistence type="predicted"/>
<evidence type="ECO:0000313" key="2">
    <source>
        <dbReference type="Proteomes" id="UP000235116"/>
    </source>
</evidence>
<reference evidence="2" key="1">
    <citation type="submission" date="2017-08" db="EMBL/GenBank/DDBJ databases">
        <title>Direct submision.</title>
        <authorList>
            <person name="Kim S.-J."/>
            <person name="Rhee S.-K."/>
        </authorList>
    </citation>
    <scope>NUCLEOTIDE SEQUENCE [LARGE SCALE GENOMIC DNA]</scope>
    <source>
        <strain evidence="2">GI5</strain>
    </source>
</reference>
<dbReference type="Proteomes" id="UP000235116">
    <property type="component" value="Chromosome"/>
</dbReference>